<dbReference type="CDD" id="cd00139">
    <property type="entry name" value="PIPKc"/>
    <property type="match status" value="1"/>
</dbReference>
<dbReference type="InterPro" id="IPR002498">
    <property type="entry name" value="PInositol-4-P-4/5-kinase_core"/>
</dbReference>
<keyword evidence="1" id="KW-0067">ATP-binding</keyword>
<sequence>MLDRALQIFAIGQTIVASIRAGSRAWHVLRKGPIGVMNGPLILPPPVNETSNLFDLTLAFRHAVQVCDAPQTDREASAMLGREKKCARIDRENQSGFSQPSDPLAQNINRDHRTENEEIDRLLDELESSEKEPKVSWKSFFEACRQTAVVPVQRASLFGASLPVSAWFATKRFWNLDAASAWSTIEILDGPSGFTDYVSAELVFEKGDKSAYPRVALIKAYAPEEFTNLRSNFGISESDYARSILHSGPFVSFQSNSKGAARVGGVFFFTRDGNYMIKTIKAAEVHALLQMMPKYYNFMKRNGRRSLLTRICGLYDIDIQDASSGVNEKYTIVVTNSVFPAESSSIISERFDLKGSTLGRECSPEERRTKGSNAILKDLDLSREVQLVKSFQDEGTPHFEGYGLHIGPAAKAALLTQLRKDVHLLVLCNVIDYSLLVGVSRLDSRHFTVDELHLIDSSTEAELRLSLARRGQAADAILSALIMPVRLLTAPPIYLYRRAWSLFRRTVSWPLPYYGSGECGIDAGGLARVQGDRLGHPSVFYLGVIDFLQPFNIPKRAEWKYKSWKYGEGFSCVPPEQYAERFLAFLESHIS</sequence>
<dbReference type="PANTHER" id="PTHR23086">
    <property type="entry name" value="PHOSPHATIDYLINOSITOL-4-PHOSPHATE 5-KINASE"/>
    <property type="match status" value="1"/>
</dbReference>
<gene>
    <name evidence="4" type="ORF">PTTT1_LOCUS40822</name>
</gene>
<organism evidence="4">
    <name type="scientific">Phaeodactylum tricornutum</name>
    <name type="common">Diatom</name>
    <dbReference type="NCBI Taxonomy" id="2850"/>
    <lineage>
        <taxon>Eukaryota</taxon>
        <taxon>Sar</taxon>
        <taxon>Stramenopiles</taxon>
        <taxon>Ochrophyta</taxon>
        <taxon>Bacillariophyta</taxon>
        <taxon>Bacillariophyceae</taxon>
        <taxon>Bacillariophycidae</taxon>
        <taxon>Naviculales</taxon>
        <taxon>Phaeodactylaceae</taxon>
        <taxon>Phaeodactylum</taxon>
    </lineage>
</organism>
<evidence type="ECO:0000256" key="2">
    <source>
        <dbReference type="SAM" id="MobiDB-lite"/>
    </source>
</evidence>
<keyword evidence="1" id="KW-0547">Nucleotide-binding</keyword>
<name>A0A8J9T315_PHATR</name>
<proteinExistence type="predicted"/>
<dbReference type="AlphaFoldDB" id="A0A8J9T315"/>
<protein>
    <recommendedName>
        <fullName evidence="3">PIPK domain-containing protein</fullName>
    </recommendedName>
</protein>
<evidence type="ECO:0000313" key="4">
    <source>
        <dbReference type="EMBL" id="CAG9289176.1"/>
    </source>
</evidence>
<dbReference type="InterPro" id="IPR023610">
    <property type="entry name" value="PInositol-4/5-P-5/4-kinase"/>
</dbReference>
<accession>A0A8J9T315</accession>
<dbReference type="SMART" id="SM00330">
    <property type="entry name" value="PIPKc"/>
    <property type="match status" value="1"/>
</dbReference>
<dbReference type="PROSITE" id="PS51455">
    <property type="entry name" value="PIPK"/>
    <property type="match status" value="1"/>
</dbReference>
<dbReference type="PANTHER" id="PTHR23086:SF8">
    <property type="entry name" value="PHOSPHATIDYLINOSITOL 5-PHOSPHATE 4-KINASE, ISOFORM A"/>
    <property type="match status" value="1"/>
</dbReference>
<dbReference type="Gene3D" id="3.30.810.10">
    <property type="entry name" value="2-Layer Sandwich"/>
    <property type="match status" value="1"/>
</dbReference>
<dbReference type="GO" id="GO:0005886">
    <property type="term" value="C:plasma membrane"/>
    <property type="evidence" value="ECO:0007669"/>
    <property type="project" value="TreeGrafter"/>
</dbReference>
<reference evidence="4" key="1">
    <citation type="submission" date="2022-02" db="EMBL/GenBank/DDBJ databases">
        <authorList>
            <person name="Giguere J D."/>
        </authorList>
    </citation>
    <scope>NUCLEOTIDE SEQUENCE</scope>
    <source>
        <strain evidence="4">CCAP 1055/1</strain>
    </source>
</reference>
<keyword evidence="1" id="KW-0808">Transferase</keyword>
<evidence type="ECO:0000256" key="1">
    <source>
        <dbReference type="PROSITE-ProRule" id="PRU00781"/>
    </source>
</evidence>
<dbReference type="Pfam" id="PF01504">
    <property type="entry name" value="PIP5K"/>
    <property type="match status" value="1"/>
</dbReference>
<dbReference type="Proteomes" id="UP000836788">
    <property type="component" value="Chromosome 4"/>
</dbReference>
<keyword evidence="1" id="KW-0418">Kinase</keyword>
<dbReference type="GO" id="GO:0005524">
    <property type="term" value="F:ATP binding"/>
    <property type="evidence" value="ECO:0007669"/>
    <property type="project" value="UniProtKB-UniRule"/>
</dbReference>
<dbReference type="EMBL" id="OU594945">
    <property type="protein sequence ID" value="CAG9289176.1"/>
    <property type="molecule type" value="Genomic_DNA"/>
</dbReference>
<evidence type="ECO:0000259" key="3">
    <source>
        <dbReference type="PROSITE" id="PS51455"/>
    </source>
</evidence>
<feature type="compositionally biased region" description="Polar residues" evidence="2">
    <location>
        <begin position="94"/>
        <end position="108"/>
    </location>
</feature>
<dbReference type="SUPFAM" id="SSF56104">
    <property type="entry name" value="SAICAR synthase-like"/>
    <property type="match status" value="1"/>
</dbReference>
<feature type="region of interest" description="Disordered" evidence="2">
    <location>
        <begin position="90"/>
        <end position="113"/>
    </location>
</feature>
<dbReference type="InterPro" id="IPR027484">
    <property type="entry name" value="PInositol-4-P-5-kinase_N"/>
</dbReference>
<dbReference type="GO" id="GO:0046854">
    <property type="term" value="P:phosphatidylinositol phosphate biosynthetic process"/>
    <property type="evidence" value="ECO:0007669"/>
    <property type="project" value="TreeGrafter"/>
</dbReference>
<dbReference type="GO" id="GO:0016308">
    <property type="term" value="F:1-phosphatidylinositol-4-phosphate 5-kinase activity"/>
    <property type="evidence" value="ECO:0007669"/>
    <property type="project" value="TreeGrafter"/>
</dbReference>
<dbReference type="InterPro" id="IPR027483">
    <property type="entry name" value="PInositol-4-P-4/5-kinase_C_sf"/>
</dbReference>
<feature type="domain" description="PIPK" evidence="3">
    <location>
        <begin position="158"/>
        <end position="590"/>
    </location>
</feature>
<dbReference type="Gene3D" id="3.30.800.10">
    <property type="entry name" value="Phosphatidylinositol Phosphate Kinase II Beta"/>
    <property type="match status" value="1"/>
</dbReference>